<dbReference type="InterPro" id="IPR003339">
    <property type="entry name" value="ABC/ECF_trnsptr_transmembrane"/>
</dbReference>
<dbReference type="PANTHER" id="PTHR33514:SF13">
    <property type="entry name" value="PROTEIN ABCI12, CHLOROPLASTIC"/>
    <property type="match status" value="1"/>
</dbReference>
<evidence type="ECO:0000313" key="7">
    <source>
        <dbReference type="Proteomes" id="UP001139336"/>
    </source>
</evidence>
<keyword evidence="2 5" id="KW-0812">Transmembrane</keyword>
<dbReference type="EMBL" id="JAKGSI010000002">
    <property type="protein sequence ID" value="MCF4006449.1"/>
    <property type="molecule type" value="Genomic_DNA"/>
</dbReference>
<proteinExistence type="predicted"/>
<feature type="transmembrane region" description="Helical" evidence="5">
    <location>
        <begin position="95"/>
        <end position="114"/>
    </location>
</feature>
<dbReference type="GO" id="GO:0005886">
    <property type="term" value="C:plasma membrane"/>
    <property type="evidence" value="ECO:0007669"/>
    <property type="project" value="UniProtKB-ARBA"/>
</dbReference>
<comment type="subcellular location">
    <subcellularLocation>
        <location evidence="1">Membrane</location>
        <topology evidence="1">Multi-pass membrane protein</topology>
    </subcellularLocation>
</comment>
<dbReference type="CDD" id="cd16914">
    <property type="entry name" value="EcfT"/>
    <property type="match status" value="1"/>
</dbReference>
<keyword evidence="3 5" id="KW-1133">Transmembrane helix</keyword>
<organism evidence="6 7">
    <name type="scientific">Corynebacterium uropygiale</name>
    <dbReference type="NCBI Taxonomy" id="1775911"/>
    <lineage>
        <taxon>Bacteria</taxon>
        <taxon>Bacillati</taxon>
        <taxon>Actinomycetota</taxon>
        <taxon>Actinomycetes</taxon>
        <taxon>Mycobacteriales</taxon>
        <taxon>Corynebacteriaceae</taxon>
        <taxon>Corynebacterium</taxon>
    </lineage>
</organism>
<name>A0A9X1QRZ0_9CORY</name>
<comment type="caution">
    <text evidence="6">The sequence shown here is derived from an EMBL/GenBank/DDBJ whole genome shotgun (WGS) entry which is preliminary data.</text>
</comment>
<keyword evidence="4 5" id="KW-0472">Membrane</keyword>
<dbReference type="PANTHER" id="PTHR33514">
    <property type="entry name" value="PROTEIN ABCI12, CHLOROPLASTIC"/>
    <property type="match status" value="1"/>
</dbReference>
<evidence type="ECO:0000256" key="1">
    <source>
        <dbReference type="ARBA" id="ARBA00004141"/>
    </source>
</evidence>
<evidence type="ECO:0000256" key="2">
    <source>
        <dbReference type="ARBA" id="ARBA00022692"/>
    </source>
</evidence>
<dbReference type="Pfam" id="PF02361">
    <property type="entry name" value="CbiQ"/>
    <property type="match status" value="1"/>
</dbReference>
<reference evidence="6" key="1">
    <citation type="submission" date="2022-01" db="EMBL/GenBank/DDBJ databases">
        <title>Corynebacterium sp. nov isolated from isolated from the feces of the greater white-fronted geese (Anser albifrons) at Poyang Lake, PR China.</title>
        <authorList>
            <person name="Liu Q."/>
        </authorList>
    </citation>
    <scope>NUCLEOTIDE SEQUENCE</scope>
    <source>
        <strain evidence="6">JCM 32435</strain>
    </source>
</reference>
<evidence type="ECO:0000256" key="4">
    <source>
        <dbReference type="ARBA" id="ARBA00023136"/>
    </source>
</evidence>
<evidence type="ECO:0000313" key="6">
    <source>
        <dbReference type="EMBL" id="MCF4006449.1"/>
    </source>
</evidence>
<evidence type="ECO:0000256" key="5">
    <source>
        <dbReference type="SAM" id="Phobius"/>
    </source>
</evidence>
<sequence length="205" mass="22082">MRLQHPPLGVYSPGSTAIHRANPGLKLLVLIAFIALSTILARTPLHALLACVLPALGLAWARIPPRLLWEQLWPPIPLLLALGAFRWWSSDLPTAATMVIIILAAIAAAVLFTLTTPLPRLMETIERGLAPLERWGVPVERLSMAVGLTLRLIPSVMTIAGDVLDARTARGAGWSLRAFGTPLLIRCIKKARALAQALQARGVGD</sequence>
<evidence type="ECO:0000256" key="3">
    <source>
        <dbReference type="ARBA" id="ARBA00022989"/>
    </source>
</evidence>
<dbReference type="Proteomes" id="UP001139336">
    <property type="component" value="Unassembled WGS sequence"/>
</dbReference>
<dbReference type="RefSeq" id="WP_236118251.1">
    <property type="nucleotide sequence ID" value="NZ_JAKGSI010000002.1"/>
</dbReference>
<feature type="transmembrane region" description="Helical" evidence="5">
    <location>
        <begin position="27"/>
        <end position="60"/>
    </location>
</feature>
<keyword evidence="7" id="KW-1185">Reference proteome</keyword>
<protein>
    <submittedName>
        <fullName evidence="6">Energy-coupling factor transporter transmembrane protein EcfT</fullName>
    </submittedName>
</protein>
<dbReference type="AlphaFoldDB" id="A0A9X1QRZ0"/>
<gene>
    <name evidence="6" type="ORF">L1O03_04530</name>
</gene>
<accession>A0A9X1QRZ0</accession>